<keyword evidence="10 13" id="KW-0407">Ion channel</keyword>
<evidence type="ECO:0000256" key="2">
    <source>
        <dbReference type="ARBA" id="ARBA00022448"/>
    </source>
</evidence>
<proteinExistence type="predicted"/>
<keyword evidence="6" id="KW-0630">Potassium</keyword>
<reference evidence="13 14" key="1">
    <citation type="submission" date="2019-07" db="EMBL/GenBank/DDBJ databases">
        <title>Whole genome shotgun sequence of Flavobacterium glycines NBRC 105008.</title>
        <authorList>
            <person name="Hosoyama A."/>
            <person name="Uohara A."/>
            <person name="Ohji S."/>
            <person name="Ichikawa N."/>
        </authorList>
    </citation>
    <scope>NUCLEOTIDE SEQUENCE [LARGE SCALE GENOMIC DNA]</scope>
    <source>
        <strain evidence="13 14">NBRC 105008</strain>
    </source>
</reference>
<evidence type="ECO:0000256" key="10">
    <source>
        <dbReference type="ARBA" id="ARBA00023303"/>
    </source>
</evidence>
<dbReference type="Pfam" id="PF07885">
    <property type="entry name" value="Ion_trans_2"/>
    <property type="match status" value="1"/>
</dbReference>
<accession>A0A511CGK9</accession>
<dbReference type="SUPFAM" id="SSF81324">
    <property type="entry name" value="Voltage-gated potassium channels"/>
    <property type="match status" value="1"/>
</dbReference>
<evidence type="ECO:0000256" key="5">
    <source>
        <dbReference type="ARBA" id="ARBA00022826"/>
    </source>
</evidence>
<sequence length="253" mass="29659">MTNLYYLYFRLGKQIQKMKKIIRKLLLGNVTNLSDPKLNPIQKRIQNIKAIWNNDHQDDNGIEKIVRLLLSSSQLIFPGIYIKYLASKKGTEYEDLAMDFYILTKVTMPLIIIINYWQQYPYILAIMVYVMLETVLYIPTLIFASDLFSKPRSYKRSMLLLFFNYLEIVFGFAVLYSTGDYLNQKFAHWFDAIYFSMVTSSTIGFGDLYPVAAFGKFLVMTQSLLVLMFVVLFLNFYSTKIDSKGYFEKSKKD</sequence>
<dbReference type="AlphaFoldDB" id="A0A511CGK9"/>
<dbReference type="PANTHER" id="PTHR10027">
    <property type="entry name" value="CALCIUM-ACTIVATED POTASSIUM CHANNEL ALPHA CHAIN"/>
    <property type="match status" value="1"/>
</dbReference>
<name>A0A511CGK9_9FLAO</name>
<feature type="transmembrane region" description="Helical" evidence="11">
    <location>
        <begin position="123"/>
        <end position="145"/>
    </location>
</feature>
<evidence type="ECO:0000259" key="12">
    <source>
        <dbReference type="Pfam" id="PF07885"/>
    </source>
</evidence>
<evidence type="ECO:0000256" key="9">
    <source>
        <dbReference type="ARBA" id="ARBA00023136"/>
    </source>
</evidence>
<dbReference type="EMBL" id="BJVF01000006">
    <property type="protein sequence ID" value="GEL11729.1"/>
    <property type="molecule type" value="Genomic_DNA"/>
</dbReference>
<evidence type="ECO:0000256" key="3">
    <source>
        <dbReference type="ARBA" id="ARBA00022538"/>
    </source>
</evidence>
<dbReference type="InterPro" id="IPR013099">
    <property type="entry name" value="K_chnl_dom"/>
</dbReference>
<dbReference type="Proteomes" id="UP000321579">
    <property type="component" value="Unassembled WGS sequence"/>
</dbReference>
<dbReference type="PANTHER" id="PTHR10027:SF10">
    <property type="entry name" value="SLOWPOKE 2, ISOFORM D"/>
    <property type="match status" value="1"/>
</dbReference>
<feature type="transmembrane region" description="Helical" evidence="11">
    <location>
        <begin position="157"/>
        <end position="176"/>
    </location>
</feature>
<organism evidence="13 14">
    <name type="scientific">Flavobacterium glycines</name>
    <dbReference type="NCBI Taxonomy" id="551990"/>
    <lineage>
        <taxon>Bacteria</taxon>
        <taxon>Pseudomonadati</taxon>
        <taxon>Bacteroidota</taxon>
        <taxon>Flavobacteriia</taxon>
        <taxon>Flavobacteriales</taxon>
        <taxon>Flavobacteriaceae</taxon>
        <taxon>Flavobacterium</taxon>
    </lineage>
</organism>
<gene>
    <name evidence="13" type="ORF">FGL01_24680</name>
</gene>
<keyword evidence="8" id="KW-0406">Ion transport</keyword>
<evidence type="ECO:0000256" key="4">
    <source>
        <dbReference type="ARBA" id="ARBA00022692"/>
    </source>
</evidence>
<keyword evidence="3" id="KW-0633">Potassium transport</keyword>
<evidence type="ECO:0000256" key="1">
    <source>
        <dbReference type="ARBA" id="ARBA00004141"/>
    </source>
</evidence>
<evidence type="ECO:0000256" key="11">
    <source>
        <dbReference type="SAM" id="Phobius"/>
    </source>
</evidence>
<comment type="subcellular location">
    <subcellularLocation>
        <location evidence="1">Membrane</location>
        <topology evidence="1">Multi-pass membrane protein</topology>
    </subcellularLocation>
</comment>
<dbReference type="GO" id="GO:0016020">
    <property type="term" value="C:membrane"/>
    <property type="evidence" value="ECO:0007669"/>
    <property type="project" value="UniProtKB-SubCell"/>
</dbReference>
<dbReference type="GO" id="GO:0005267">
    <property type="term" value="F:potassium channel activity"/>
    <property type="evidence" value="ECO:0007669"/>
    <property type="project" value="UniProtKB-KW"/>
</dbReference>
<evidence type="ECO:0000256" key="8">
    <source>
        <dbReference type="ARBA" id="ARBA00023065"/>
    </source>
</evidence>
<evidence type="ECO:0000256" key="6">
    <source>
        <dbReference type="ARBA" id="ARBA00022958"/>
    </source>
</evidence>
<protein>
    <submittedName>
        <fullName evidence="13">Potassium channel protein</fullName>
    </submittedName>
</protein>
<keyword evidence="7 11" id="KW-1133">Transmembrane helix</keyword>
<evidence type="ECO:0000313" key="13">
    <source>
        <dbReference type="EMBL" id="GEL11729.1"/>
    </source>
</evidence>
<evidence type="ECO:0000313" key="14">
    <source>
        <dbReference type="Proteomes" id="UP000321579"/>
    </source>
</evidence>
<feature type="domain" description="Potassium channel" evidence="12">
    <location>
        <begin position="170"/>
        <end position="238"/>
    </location>
</feature>
<keyword evidence="2" id="KW-0813">Transport</keyword>
<comment type="caution">
    <text evidence="13">The sequence shown here is derived from an EMBL/GenBank/DDBJ whole genome shotgun (WGS) entry which is preliminary data.</text>
</comment>
<dbReference type="Gene3D" id="1.10.287.70">
    <property type="match status" value="1"/>
</dbReference>
<dbReference type="InterPro" id="IPR047871">
    <property type="entry name" value="K_chnl_Slo-like"/>
</dbReference>
<evidence type="ECO:0000256" key="7">
    <source>
        <dbReference type="ARBA" id="ARBA00022989"/>
    </source>
</evidence>
<keyword evidence="5" id="KW-0631">Potassium channel</keyword>
<keyword evidence="4 11" id="KW-0812">Transmembrane</keyword>
<feature type="transmembrane region" description="Helical" evidence="11">
    <location>
        <begin position="217"/>
        <end position="237"/>
    </location>
</feature>
<keyword evidence="9 11" id="KW-0472">Membrane</keyword>